<gene>
    <name evidence="3" type="ORF">GCM10007216_33500</name>
</gene>
<organism evidence="3 4">
    <name type="scientific">Thalassobacillus devorans</name>
    <dbReference type="NCBI Taxonomy" id="279813"/>
    <lineage>
        <taxon>Bacteria</taxon>
        <taxon>Bacillati</taxon>
        <taxon>Bacillota</taxon>
        <taxon>Bacilli</taxon>
        <taxon>Bacillales</taxon>
        <taxon>Bacillaceae</taxon>
        <taxon>Thalassobacillus</taxon>
    </lineage>
</organism>
<dbReference type="InterPro" id="IPR036291">
    <property type="entry name" value="NAD(P)-bd_dom_sf"/>
</dbReference>
<feature type="domain" description="Gfo/Idh/MocA-like oxidoreductase N-terminal" evidence="1">
    <location>
        <begin position="1"/>
        <end position="119"/>
    </location>
</feature>
<dbReference type="EMBL" id="BMCJ01000007">
    <property type="protein sequence ID" value="GGD00070.1"/>
    <property type="molecule type" value="Genomic_DNA"/>
</dbReference>
<dbReference type="InterPro" id="IPR048477">
    <property type="entry name" value="YceM-like_C"/>
</dbReference>
<dbReference type="RefSeq" id="WP_062438588.1">
    <property type="nucleotide sequence ID" value="NZ_BMCJ01000007.1"/>
</dbReference>
<comment type="caution">
    <text evidence="3">The sequence shown here is derived from an EMBL/GenBank/DDBJ whole genome shotgun (WGS) entry which is preliminary data.</text>
</comment>
<dbReference type="InterPro" id="IPR051317">
    <property type="entry name" value="Gfo/Idh/MocA_oxidoreduct"/>
</dbReference>
<dbReference type="Gene3D" id="3.40.50.720">
    <property type="entry name" value="NAD(P)-binding Rossmann-like Domain"/>
    <property type="match status" value="1"/>
</dbReference>
<dbReference type="Proteomes" id="UP000619534">
    <property type="component" value="Unassembled WGS sequence"/>
</dbReference>
<proteinExistence type="predicted"/>
<dbReference type="Pfam" id="PF21378">
    <property type="entry name" value="YceM-like_C"/>
    <property type="match status" value="1"/>
</dbReference>
<dbReference type="InterPro" id="IPR000683">
    <property type="entry name" value="Gfo/Idh/MocA-like_OxRdtase_N"/>
</dbReference>
<dbReference type="SUPFAM" id="SSF55347">
    <property type="entry name" value="Glyceraldehyde-3-phosphate dehydrogenase-like, C-terminal domain"/>
    <property type="match status" value="1"/>
</dbReference>
<accession>A0ABQ1PN22</accession>
<dbReference type="Gene3D" id="3.30.360.10">
    <property type="entry name" value="Dihydrodipicolinate Reductase, domain 2"/>
    <property type="match status" value="1"/>
</dbReference>
<dbReference type="SUPFAM" id="SSF51735">
    <property type="entry name" value="NAD(P)-binding Rossmann-fold domains"/>
    <property type="match status" value="1"/>
</dbReference>
<evidence type="ECO:0000259" key="1">
    <source>
        <dbReference type="Pfam" id="PF01408"/>
    </source>
</evidence>
<evidence type="ECO:0000313" key="3">
    <source>
        <dbReference type="EMBL" id="GGD00070.1"/>
    </source>
</evidence>
<dbReference type="PANTHER" id="PTHR43708:SF4">
    <property type="entry name" value="OXIDOREDUCTASE YCEM-RELATED"/>
    <property type="match status" value="1"/>
</dbReference>
<dbReference type="PANTHER" id="PTHR43708">
    <property type="entry name" value="CONSERVED EXPRESSED OXIDOREDUCTASE (EUROFUNG)"/>
    <property type="match status" value="1"/>
</dbReference>
<dbReference type="Pfam" id="PF01408">
    <property type="entry name" value="GFO_IDH_MocA"/>
    <property type="match status" value="1"/>
</dbReference>
<feature type="domain" description="YceM-like C-terminal" evidence="2">
    <location>
        <begin position="127"/>
        <end position="238"/>
    </location>
</feature>
<reference evidence="4" key="1">
    <citation type="journal article" date="2019" name="Int. J. Syst. Evol. Microbiol.">
        <title>The Global Catalogue of Microorganisms (GCM) 10K type strain sequencing project: providing services to taxonomists for standard genome sequencing and annotation.</title>
        <authorList>
            <consortium name="The Broad Institute Genomics Platform"/>
            <consortium name="The Broad Institute Genome Sequencing Center for Infectious Disease"/>
            <person name="Wu L."/>
            <person name="Ma J."/>
        </authorList>
    </citation>
    <scope>NUCLEOTIDE SEQUENCE [LARGE SCALE GENOMIC DNA]</scope>
    <source>
        <strain evidence="4">CCM 7282</strain>
    </source>
</reference>
<sequence length="300" mass="34005">MKIGMIGIGDIAKKAYLPVLTQVPGIELHVCTRNEKVMTEVAAKYHLSHTYHNRDEWLSSGIEAAFVHSSTDSHEMIVDQLLDHGIHVYIDKPISYHGEVSSRLVEKAKNKGLILMTGFNRRYARPYQKLKELADPNMIVMQKNRGHQATDVRTFVFDDFIHVIDTLLYLFPYAIQDINIQGKKQDGKLHHVVIQLLAKEGVAIGIMNREAGTTEERVEVMNACETRTVKNVSDITTHKDKGIWLHESDDWEPTLLKRGFHSVTAAFLEAVEKGATASENYDRDLQPHLIAEKIVRTIGE</sequence>
<evidence type="ECO:0000259" key="2">
    <source>
        <dbReference type="Pfam" id="PF21378"/>
    </source>
</evidence>
<keyword evidence="4" id="KW-1185">Reference proteome</keyword>
<evidence type="ECO:0000313" key="4">
    <source>
        <dbReference type="Proteomes" id="UP000619534"/>
    </source>
</evidence>
<name>A0ABQ1PN22_9BACI</name>
<protein>
    <submittedName>
        <fullName evidence="3">Dehydrogenase</fullName>
    </submittedName>
</protein>